<gene>
    <name evidence="2" type="ORF">CNEO2_2230001</name>
    <name evidence="1" type="ORF">CNEO_10064</name>
</gene>
<dbReference type="AlphaFoldDB" id="A0AA86JCB8"/>
<dbReference type="Proteomes" id="UP000789738">
    <property type="component" value="Unassembled WGS sequence"/>
</dbReference>
<reference evidence="1" key="1">
    <citation type="submission" date="2021-10" db="EMBL/GenBank/DDBJ databases">
        <authorList>
            <person name="Mesa V."/>
        </authorList>
    </citation>
    <scope>NUCLEOTIDE SEQUENCE</scope>
    <source>
        <strain evidence="1">CC3_PB</strain>
    </source>
</reference>
<dbReference type="Proteomes" id="UP001189143">
    <property type="component" value="Unassembled WGS sequence"/>
</dbReference>
<dbReference type="RefSeq" id="WP_200848187.1">
    <property type="nucleotide sequence ID" value="NZ_CAKJVE010000001.1"/>
</dbReference>
<protein>
    <submittedName>
        <fullName evidence="1">Uncharacterized protein</fullName>
    </submittedName>
</protein>
<reference evidence="2" key="2">
    <citation type="submission" date="2022-10" db="EMBL/GenBank/DDBJ databases">
        <authorList>
            <person name="Aires J."/>
            <person name="Mesa V."/>
        </authorList>
    </citation>
    <scope>NUCLEOTIDE SEQUENCE</scope>
    <source>
        <strain evidence="2">Clostridium neonatale JD116</strain>
    </source>
</reference>
<proteinExistence type="predicted"/>
<evidence type="ECO:0000313" key="1">
    <source>
        <dbReference type="EMBL" id="CAG9701530.1"/>
    </source>
</evidence>
<name>A0AA86JCB8_9CLOT</name>
<evidence type="ECO:0000313" key="2">
    <source>
        <dbReference type="EMBL" id="CAI3572258.1"/>
    </source>
</evidence>
<sequence>MLILSILVLLVILINRALRSSSKSCEFNLEVNIKGFKINFKTTEKNAPSSND</sequence>
<accession>A0AA86JCB8</accession>
<dbReference type="EMBL" id="CAKJVE010000001">
    <property type="protein sequence ID" value="CAG9701530.1"/>
    <property type="molecule type" value="Genomic_DNA"/>
</dbReference>
<organism evidence="1 3">
    <name type="scientific">Clostridium neonatale</name>
    <dbReference type="NCBI Taxonomy" id="137838"/>
    <lineage>
        <taxon>Bacteria</taxon>
        <taxon>Bacillati</taxon>
        <taxon>Bacillota</taxon>
        <taxon>Clostridia</taxon>
        <taxon>Eubacteriales</taxon>
        <taxon>Clostridiaceae</taxon>
        <taxon>Clostridium</taxon>
    </lineage>
</organism>
<evidence type="ECO:0000313" key="3">
    <source>
        <dbReference type="Proteomes" id="UP000789738"/>
    </source>
</evidence>
<dbReference type="EMBL" id="CAMTCP010000137">
    <property type="protein sequence ID" value="CAI3572258.1"/>
    <property type="molecule type" value="Genomic_DNA"/>
</dbReference>
<comment type="caution">
    <text evidence="1">The sequence shown here is derived from an EMBL/GenBank/DDBJ whole genome shotgun (WGS) entry which is preliminary data.</text>
</comment>